<feature type="region of interest" description="Disordered" evidence="1">
    <location>
        <begin position="391"/>
        <end position="753"/>
    </location>
</feature>
<dbReference type="InterPro" id="IPR000904">
    <property type="entry name" value="Sec7_dom"/>
</dbReference>
<feature type="compositionally biased region" description="Polar residues" evidence="1">
    <location>
        <begin position="932"/>
        <end position="949"/>
    </location>
</feature>
<name>A0AAF0DKG2_9EURO</name>
<feature type="region of interest" description="Disordered" evidence="1">
    <location>
        <begin position="289"/>
        <end position="344"/>
    </location>
</feature>
<dbReference type="EMBL" id="CP120630">
    <property type="protein sequence ID" value="WEW60405.1"/>
    <property type="molecule type" value="Genomic_DNA"/>
</dbReference>
<feature type="domain" description="SEC7" evidence="2">
    <location>
        <begin position="737"/>
        <end position="893"/>
    </location>
</feature>
<dbReference type="Pfam" id="PF01369">
    <property type="entry name" value="Sec7"/>
    <property type="match status" value="1"/>
</dbReference>
<evidence type="ECO:0000259" key="2">
    <source>
        <dbReference type="PROSITE" id="PS50190"/>
    </source>
</evidence>
<keyword evidence="4" id="KW-1185">Reference proteome</keyword>
<feature type="compositionally biased region" description="Polar residues" evidence="1">
    <location>
        <begin position="392"/>
        <end position="436"/>
    </location>
</feature>
<dbReference type="SMART" id="SM00222">
    <property type="entry name" value="Sec7"/>
    <property type="match status" value="1"/>
</dbReference>
<proteinExistence type="predicted"/>
<reference evidence="3" key="1">
    <citation type="submission" date="2023-03" db="EMBL/GenBank/DDBJ databases">
        <title>Emydomyces testavorans Genome Sequence.</title>
        <authorList>
            <person name="Hoyer L."/>
        </authorList>
    </citation>
    <scope>NUCLEOTIDE SEQUENCE</scope>
    <source>
        <strain evidence="3">16-2883</strain>
    </source>
</reference>
<feature type="compositionally biased region" description="Basic and acidic residues" evidence="1">
    <location>
        <begin position="474"/>
        <end position="485"/>
    </location>
</feature>
<dbReference type="InterPro" id="IPR011993">
    <property type="entry name" value="PH-like_dom_sf"/>
</dbReference>
<dbReference type="InterPro" id="IPR023394">
    <property type="entry name" value="Sec7_C_sf"/>
</dbReference>
<feature type="region of interest" description="Disordered" evidence="1">
    <location>
        <begin position="149"/>
        <end position="190"/>
    </location>
</feature>
<dbReference type="Pfam" id="PF15410">
    <property type="entry name" value="PH_9"/>
    <property type="match status" value="1"/>
</dbReference>
<dbReference type="InterPro" id="IPR035999">
    <property type="entry name" value="Sec7_dom_sf"/>
</dbReference>
<feature type="compositionally biased region" description="Polar residues" evidence="1">
    <location>
        <begin position="615"/>
        <end position="628"/>
    </location>
</feature>
<feature type="compositionally biased region" description="Polar residues" evidence="1">
    <location>
        <begin position="895"/>
        <end position="904"/>
    </location>
</feature>
<feature type="region of interest" description="Disordered" evidence="1">
    <location>
        <begin position="895"/>
        <end position="949"/>
    </location>
</feature>
<dbReference type="GO" id="GO:0032012">
    <property type="term" value="P:regulation of ARF protein signal transduction"/>
    <property type="evidence" value="ECO:0007669"/>
    <property type="project" value="InterPro"/>
</dbReference>
<evidence type="ECO:0000256" key="1">
    <source>
        <dbReference type="SAM" id="MobiDB-lite"/>
    </source>
</evidence>
<dbReference type="PROSITE" id="PS50190">
    <property type="entry name" value="SEC7"/>
    <property type="match status" value="1"/>
</dbReference>
<dbReference type="PANTHER" id="PTHR10663">
    <property type="entry name" value="GUANYL-NUCLEOTIDE EXCHANGE FACTOR"/>
    <property type="match status" value="1"/>
</dbReference>
<feature type="compositionally biased region" description="Polar residues" evidence="1">
    <location>
        <begin position="592"/>
        <end position="604"/>
    </location>
</feature>
<feature type="compositionally biased region" description="Polar residues" evidence="1">
    <location>
        <begin position="680"/>
        <end position="705"/>
    </location>
</feature>
<feature type="compositionally biased region" description="Low complexity" evidence="1">
    <location>
        <begin position="154"/>
        <end position="167"/>
    </location>
</feature>
<accession>A0AAF0DKG2</accession>
<organism evidence="3 4">
    <name type="scientific">Emydomyces testavorans</name>
    <dbReference type="NCBI Taxonomy" id="2070801"/>
    <lineage>
        <taxon>Eukaryota</taxon>
        <taxon>Fungi</taxon>
        <taxon>Dikarya</taxon>
        <taxon>Ascomycota</taxon>
        <taxon>Pezizomycotina</taxon>
        <taxon>Eurotiomycetes</taxon>
        <taxon>Eurotiomycetidae</taxon>
        <taxon>Onygenales</taxon>
        <taxon>Nannizziopsiaceae</taxon>
        <taxon>Emydomyces</taxon>
    </lineage>
</organism>
<feature type="compositionally biased region" description="Basic and acidic residues" evidence="1">
    <location>
        <begin position="538"/>
        <end position="556"/>
    </location>
</feature>
<dbReference type="Gene3D" id="2.30.29.30">
    <property type="entry name" value="Pleckstrin-homology domain (PH domain)/Phosphotyrosine-binding domain (PTB)"/>
    <property type="match status" value="1"/>
</dbReference>
<dbReference type="PANTHER" id="PTHR10663:SF373">
    <property type="entry name" value="PH AND SEC7 DOMAIN-CONTAINING PROTEIN C11E3.11C"/>
    <property type="match status" value="1"/>
</dbReference>
<evidence type="ECO:0000313" key="4">
    <source>
        <dbReference type="Proteomes" id="UP001219355"/>
    </source>
</evidence>
<feature type="compositionally biased region" description="Basic and acidic residues" evidence="1">
    <location>
        <begin position="578"/>
        <end position="587"/>
    </location>
</feature>
<dbReference type="SUPFAM" id="SSF50729">
    <property type="entry name" value="PH domain-like"/>
    <property type="match status" value="1"/>
</dbReference>
<feature type="region of interest" description="Disordered" evidence="1">
    <location>
        <begin position="1"/>
        <end position="49"/>
    </location>
</feature>
<dbReference type="InterPro" id="IPR041681">
    <property type="entry name" value="PH_9"/>
</dbReference>
<feature type="region of interest" description="Disordered" evidence="1">
    <location>
        <begin position="1040"/>
        <end position="1088"/>
    </location>
</feature>
<protein>
    <recommendedName>
        <fullName evidence="2">SEC7 domain-containing protein</fullName>
    </recommendedName>
</protein>
<dbReference type="Proteomes" id="UP001219355">
    <property type="component" value="Chromosome 4"/>
</dbReference>
<gene>
    <name evidence="3" type="ORF">PRK78_005890</name>
</gene>
<dbReference type="SUPFAM" id="SSF48425">
    <property type="entry name" value="Sec7 domain"/>
    <property type="match status" value="1"/>
</dbReference>
<feature type="compositionally biased region" description="Polar residues" evidence="1">
    <location>
        <begin position="557"/>
        <end position="569"/>
    </location>
</feature>
<sequence>MSSKFSWQHDSYYDESPPHTPARFVKYTGSQSGRVTTKSSVPQTFLEDITPVDADQHEDSGDEEKDPHDLALSPRHITRTSVVDNMLLSLDQFSEANFNVVEQPHRYHSQDSDSYTLYSRYATSRLPRHRGHTFSSSLSSEVEAFEDNGGRYPNLSARGRRSNSSSNFQPMMRRADGVNSGTEKPSSRTRVFESQRANMNNQSCQYTGNGTRGSDSSGIDITQMLTGNRFGRGRRSVSFDYGADGPSKLPVDHGVLHYDDINAAPTPNVPAGPRNHSPALKDCTIPPQGATVNPRAPALSRKNSTKSARSIHNKKGRSDTLGTSTIKGRPDDNRYLRDPLPDIPPVPTHMRIPAPSPTIALHKPAQFSQHTEAITPPTPKERYGFFRRVFGSSKTSSPTQPERTQRSTQDNDIFSRPRGSQSAPNSSKGYPSQGQHNVGRDNNPIVSKKPSSFFRRRKKSMTDNVPPPLVLPRSDLKLGHAKGDIEVQPSPNSSLRQAMKPYITGCSSPALESWRPLKENSMRGGDVEAESGNQCSPRKVDDTIEPRKWTCTDDRQPSSQNNNDNTMTKVISGIDPSFAHDDRDSYRDGYALTNSNGSDGTLQHSTEDPSRRPKTSPTPQTSFRTSMLPTEGKQVSKVAARVDKKLSINTTLRPRDRASREPASSTGPKDESCKAVSLSEGPSQSPPVSASTTVSQYQTAFNTPLLSPAEDPNSKLVRKVTSTTSPIKESLDENSALESGAVAGATGSPSAADRQRAQELYNDVAEETTKDELTATWLGNPDRAGVRKAYMDLFDWSDMNILVAMRSLCSKMTLKGETQQVDRVLDAFSSRWCECNPNHGFKATDVVHTICYSLLLLNTDLHLADIEQKMTRNQFIRNTMPTIQRVVVDAAPNAFESTNSSNKSYRPRNTEENGSQPGRDSTPYLEKDEADGSTTSYLLSKPQDQTPRANSVISTLTANCNDVSTGASGQLVSMPFRGTKVAWENQVESVLKEFYNSIQKRRLPLRGAQVDSEEQQPSNNFLTLTGNMLRRTPSAVSKVAASDSFPRGRSAENRLSTARWASKTRSRARMYPSSTMTSSRTSLDDQSSVWSPAASSTWSKVSLGKTLTSMSVDSLGSEYPRGDYQQSIGFANALSHAIIREDSASCITGTEGSARAESLLEDEALELAGAPWAKEGSLKHKHHLDSVDKRAKDRNWNETFAVIQRGWMRLFSFNSSTKSMRLKLKEKQSRGLVVGGGNWMENAEETWKFLLRHSIASALPQPGYSKSRPYVWALSLPTGAVHLFQVGTPEIVKEFVSTANYWSARLSKEPMFGGISNIEYGWSDAVINIASTEADDHKPTNPPGARLSIQSSIRSSIDQQAVRPRLPADRIHISDWMPPQQSMIASTLTEEQQLVALRNYVKYVEEELKRHNELRSAMALAFTPRHPNATKALANWERKSSYLLREIVKFRTYIDCLQSVEVQKEKFYNSLRPEKQDTKDGEQV</sequence>
<dbReference type="GO" id="GO:0005085">
    <property type="term" value="F:guanyl-nucleotide exchange factor activity"/>
    <property type="evidence" value="ECO:0007669"/>
    <property type="project" value="InterPro"/>
</dbReference>
<feature type="compositionally biased region" description="Polar residues" evidence="1">
    <location>
        <begin position="1072"/>
        <end position="1088"/>
    </location>
</feature>
<feature type="compositionally biased region" description="Polar residues" evidence="1">
    <location>
        <begin position="28"/>
        <end position="43"/>
    </location>
</feature>
<dbReference type="Gene3D" id="1.10.1000.11">
    <property type="entry name" value="Arf Nucleotide-binding Site Opener,domain 2"/>
    <property type="match status" value="1"/>
</dbReference>
<evidence type="ECO:0000313" key="3">
    <source>
        <dbReference type="EMBL" id="WEW60405.1"/>
    </source>
</evidence>
<feature type="compositionally biased region" description="Basic and acidic residues" evidence="1">
    <location>
        <begin position="328"/>
        <end position="340"/>
    </location>
</feature>